<evidence type="ECO:0000313" key="2">
    <source>
        <dbReference type="Proteomes" id="UP001165941"/>
    </source>
</evidence>
<proteinExistence type="predicted"/>
<evidence type="ECO:0000313" key="1">
    <source>
        <dbReference type="EMBL" id="NIG60858.1"/>
    </source>
</evidence>
<evidence type="ECO:0008006" key="3">
    <source>
        <dbReference type="Google" id="ProtNLM"/>
    </source>
</evidence>
<accession>A0ABX0S895</accession>
<sequence>MPRSGWACEPWPLSQRFWSLCSATGQATTVRSLRTAKDNNNNIPPEESNTSSVKANVSPTIIISTKGIKITIDNNKFGEKTVIEEGSQNSVHERRKIATLFDQEDSAAISELCNFINAAVLIPAVGKILPSGIEPNPFTKSDNNKDDPFTVEFDATHVKPQTPSNVKNIFLADSTLTLPEASRPASYDKVTNTGGSITNTTTELDALQYRSIFPSSYFTTSLGTSKYSELIPVTSTREYTDKKTDYNILPDEIVISSKKVIILPNTITSGKDMSSTFKGSIFEHKDFIEKETDAEYKIIYFTEDFSERVDDISSAGKITPAYVDYITIISDDSCSEYVPDKHTFKLGQRK</sequence>
<organism evidence="1 2">
    <name type="scientific">Pontoporia blainvillei</name>
    <name type="common">Franciscana</name>
    <name type="synonym">Delphinus blainvillei</name>
    <dbReference type="NCBI Taxonomy" id="48723"/>
    <lineage>
        <taxon>Eukaryota</taxon>
        <taxon>Metazoa</taxon>
        <taxon>Chordata</taxon>
        <taxon>Craniata</taxon>
        <taxon>Vertebrata</taxon>
        <taxon>Euteleostomi</taxon>
        <taxon>Mammalia</taxon>
        <taxon>Eutheria</taxon>
        <taxon>Laurasiatheria</taxon>
        <taxon>Artiodactyla</taxon>
        <taxon>Whippomorpha</taxon>
        <taxon>Cetacea</taxon>
        <taxon>Odontoceti</taxon>
        <taxon>Pontoporiidae</taxon>
        <taxon>Pontoporia</taxon>
    </lineage>
</organism>
<comment type="caution">
    <text evidence="1">The sequence shown here is derived from an EMBL/GenBank/DDBJ whole genome shotgun (WGS) entry which is preliminary data.</text>
</comment>
<gene>
    <name evidence="1" type="ORF">BU61_4618</name>
</gene>
<protein>
    <recommendedName>
        <fullName evidence="3">DUF4758 domain-containing protein</fullName>
    </recommendedName>
</protein>
<reference evidence="1" key="1">
    <citation type="submission" date="2018-05" db="EMBL/GenBank/DDBJ databases">
        <authorList>
            <person name="Pedro S.L.S."/>
            <person name="Freitas R.C."/>
            <person name="Barreto A.S."/>
            <person name="Lima A.O.S."/>
        </authorList>
    </citation>
    <scope>NUCLEOTIDE SEQUENCE</scope>
    <source>
        <strain evidence="1">BP203</strain>
        <tissue evidence="1">Muscle</tissue>
    </source>
</reference>
<dbReference type="EMBL" id="PGGH01225628">
    <property type="protein sequence ID" value="NIG60858.1"/>
    <property type="molecule type" value="Genomic_DNA"/>
</dbReference>
<name>A0ABX0S895_PONBL</name>
<keyword evidence="2" id="KW-1185">Reference proteome</keyword>
<dbReference type="Proteomes" id="UP001165941">
    <property type="component" value="Unassembled WGS sequence"/>
</dbReference>